<dbReference type="PROSITE" id="PS51257">
    <property type="entry name" value="PROKAR_LIPOPROTEIN"/>
    <property type="match status" value="1"/>
</dbReference>
<dbReference type="AlphaFoldDB" id="A0A059FIF3"/>
<reference evidence="3 4" key="1">
    <citation type="journal article" date="2014" name="Antonie Van Leeuwenhoek">
        <title>Hyphomonas beringensis sp. nov. and Hyphomonas chukchiensis sp. nov., isolated from surface seawater of the Bering Sea and Chukchi Sea.</title>
        <authorList>
            <person name="Li C."/>
            <person name="Lai Q."/>
            <person name="Li G."/>
            <person name="Dong C."/>
            <person name="Wang J."/>
            <person name="Liao Y."/>
            <person name="Shao Z."/>
        </authorList>
    </citation>
    <scope>NUCLEOTIDE SEQUENCE [LARGE SCALE GENOMIC DNA]</scope>
    <source>
        <strain evidence="3 4">VP2</strain>
    </source>
</reference>
<protein>
    <submittedName>
        <fullName evidence="3">Amidohydrolase</fullName>
    </submittedName>
</protein>
<dbReference type="PATRIC" id="fig|1280952.3.peg.856"/>
<dbReference type="Gene3D" id="3.30.110.90">
    <property type="entry name" value="Amidohydrolase"/>
    <property type="match status" value="1"/>
</dbReference>
<dbReference type="Pfam" id="PF01979">
    <property type="entry name" value="Amidohydro_1"/>
    <property type="match status" value="1"/>
</dbReference>
<evidence type="ECO:0000256" key="1">
    <source>
        <dbReference type="SAM" id="SignalP"/>
    </source>
</evidence>
<dbReference type="SUPFAM" id="SSF51556">
    <property type="entry name" value="Metallo-dependent hydrolases"/>
    <property type="match status" value="1"/>
</dbReference>
<keyword evidence="3" id="KW-0378">Hydrolase</keyword>
<evidence type="ECO:0000313" key="3">
    <source>
        <dbReference type="EMBL" id="KCZ90425.1"/>
    </source>
</evidence>
<keyword evidence="1" id="KW-0732">Signal</keyword>
<dbReference type="PANTHER" id="PTHR43135:SF3">
    <property type="entry name" value="ALPHA-D-RIBOSE 1-METHYLPHOSPHONATE 5-TRIPHOSPHATE DIPHOSPHATASE"/>
    <property type="match status" value="1"/>
</dbReference>
<dbReference type="PANTHER" id="PTHR43135">
    <property type="entry name" value="ALPHA-D-RIBOSE 1-METHYLPHOSPHONATE 5-TRIPHOSPHATE DIPHOSPHATASE"/>
    <property type="match status" value="1"/>
</dbReference>
<dbReference type="RefSeq" id="WP_035578608.1">
    <property type="nucleotide sequence ID" value="NZ_ARYJ01000002.1"/>
</dbReference>
<dbReference type="InterPro" id="IPR032466">
    <property type="entry name" value="Metal_Hydrolase"/>
</dbReference>
<evidence type="ECO:0000259" key="2">
    <source>
        <dbReference type="Pfam" id="PF01979"/>
    </source>
</evidence>
<sequence>MMKDTLKLTSAALGVATLASLVACATDPAPEPLSGDLLIRDVRTIGFEGETPAILEHAYVLVKDGKILAVRETADGLSAPETVDGTGQTMVPGLTDMHVHIWDEAELGAYLSWGVTRVRNMSGLSFHLPLAERIEAGEVMGPHLITTGPILNTPGPNAQINHQMVETADEGRAAVAWQAEAGFDRIKVYSNLTRPAYEAIIEEAAARGMPVAGHTPEGVREEGMPQDKPFNISFEEVLADHFETIEHIESVVWHGLRNRHDEAAARELARKIAAEGVPVTATLLAHRNLLLVAETDGTAATRPGTELLNVVEQQTEGGNFDFWAAQDPAPVAEDAAFYARVAKIFQEEGVTLLAGTDAGIFTNIPGKSLGEELALLTAAGLSPYDVLRSATYTPSAVLGTAGQDGCVEAGCAADLVLLPCDPLADIACAAEPAGLVYRGTWLDRAALDGLRQGAAAQDADRTMANVFGGMAEYGVDLSALTGE</sequence>
<dbReference type="Gene3D" id="3.40.50.10910">
    <property type="entry name" value="Amidohydrolase"/>
    <property type="match status" value="1"/>
</dbReference>
<feature type="chain" id="PRO_5001572971" evidence="1">
    <location>
        <begin position="26"/>
        <end position="483"/>
    </location>
</feature>
<keyword evidence="4" id="KW-1185">Reference proteome</keyword>
<feature type="domain" description="Amidohydrolase-related" evidence="2">
    <location>
        <begin position="90"/>
        <end position="441"/>
    </location>
</feature>
<dbReference type="Gene3D" id="2.30.40.10">
    <property type="entry name" value="Urease, subunit C, domain 1"/>
    <property type="match status" value="1"/>
</dbReference>
<organism evidence="3 4">
    <name type="scientific">Hyphomonas jannaschiana VP2</name>
    <dbReference type="NCBI Taxonomy" id="1280952"/>
    <lineage>
        <taxon>Bacteria</taxon>
        <taxon>Pseudomonadati</taxon>
        <taxon>Pseudomonadota</taxon>
        <taxon>Alphaproteobacteria</taxon>
        <taxon>Hyphomonadales</taxon>
        <taxon>Hyphomonadaceae</taxon>
        <taxon>Hyphomonas</taxon>
    </lineage>
</organism>
<dbReference type="InterPro" id="IPR006680">
    <property type="entry name" value="Amidohydro-rel"/>
</dbReference>
<dbReference type="eggNOG" id="COG1228">
    <property type="taxonomic scope" value="Bacteria"/>
</dbReference>
<dbReference type="InterPro" id="IPR051781">
    <property type="entry name" value="Metallo-dep_Hydrolase"/>
</dbReference>
<comment type="caution">
    <text evidence="3">The sequence shown here is derived from an EMBL/GenBank/DDBJ whole genome shotgun (WGS) entry which is preliminary data.</text>
</comment>
<dbReference type="GO" id="GO:0016810">
    <property type="term" value="F:hydrolase activity, acting on carbon-nitrogen (but not peptide) bonds"/>
    <property type="evidence" value="ECO:0007669"/>
    <property type="project" value="InterPro"/>
</dbReference>
<dbReference type="OrthoDB" id="9765769at2"/>
<dbReference type="SUPFAM" id="SSF51338">
    <property type="entry name" value="Composite domain of metallo-dependent hydrolases"/>
    <property type="match status" value="1"/>
</dbReference>
<gene>
    <name evidence="3" type="ORF">HJA_04321</name>
</gene>
<dbReference type="STRING" id="1280952.HJA_04321"/>
<dbReference type="InterPro" id="IPR011059">
    <property type="entry name" value="Metal-dep_hydrolase_composite"/>
</dbReference>
<evidence type="ECO:0000313" key="4">
    <source>
        <dbReference type="Proteomes" id="UP000024816"/>
    </source>
</evidence>
<feature type="signal peptide" evidence="1">
    <location>
        <begin position="1"/>
        <end position="25"/>
    </location>
</feature>
<proteinExistence type="predicted"/>
<dbReference type="Proteomes" id="UP000024816">
    <property type="component" value="Unassembled WGS sequence"/>
</dbReference>
<dbReference type="Gene3D" id="1.20.58.520">
    <property type="entry name" value="Amidohydrolase"/>
    <property type="match status" value="1"/>
</dbReference>
<dbReference type="EMBL" id="ARYJ01000002">
    <property type="protein sequence ID" value="KCZ90425.1"/>
    <property type="molecule type" value="Genomic_DNA"/>
</dbReference>
<name>A0A059FIF3_9PROT</name>
<accession>A0A059FIF3</accession>